<comment type="function">
    <text evidence="5">S-adenosyl-L-methionine-dependent protein-lysine N-methyltransferase that trimethylates elongation factor 1-alpha at 'Lys-79'.</text>
</comment>
<keyword evidence="8" id="KW-1185">Reference proteome</keyword>
<gene>
    <name evidence="5" type="primary">EFM5</name>
    <name evidence="7" type="ORF">DAKH74_044170</name>
</gene>
<dbReference type="Pfam" id="PF10237">
    <property type="entry name" value="N6-adenineMlase"/>
    <property type="match status" value="1"/>
</dbReference>
<protein>
    <recommendedName>
        <fullName evidence="5">Protein-lysine N-methyltransferase EFM5</fullName>
        <ecNumber evidence="5">2.1.1.-</ecNumber>
    </recommendedName>
    <alternativeName>
        <fullName evidence="5">Elongation factor methyltransferase 5</fullName>
    </alternativeName>
</protein>
<evidence type="ECO:0000256" key="6">
    <source>
        <dbReference type="SAM" id="Coils"/>
    </source>
</evidence>
<dbReference type="GO" id="GO:0016279">
    <property type="term" value="F:protein-lysine N-methyltransferase activity"/>
    <property type="evidence" value="ECO:0007669"/>
    <property type="project" value="UniProtKB-UniRule"/>
</dbReference>
<dbReference type="AlphaFoldDB" id="A0AAV5S2Z3"/>
<evidence type="ECO:0000256" key="1">
    <source>
        <dbReference type="ARBA" id="ARBA00004496"/>
    </source>
</evidence>
<sequence>MSDSDSDMEVSLSANALAALAEFRQEEQQRTQEFEKLYQATEEEFEQRKQEGMKLYKEDWQLSQFWYSDATADMLADALLSGADADTVIAVVSAPSVYAAIQKKPAESIPTKHIYLFEFDKRFEVMAGKEHFVYYNYETPTEFECDIKHKVDRLLIDPPFLNETCQTKSSVTAYELLAKNDGSKTANGSLKHRLISCTGERMKDVIKKVYPETHITTFLPEHGNGLSNEFRCYADFEWNGWKFADN</sequence>
<keyword evidence="6" id="KW-0175">Coiled coil</keyword>
<organism evidence="7 8">
    <name type="scientific">Maudiozyma humilis</name>
    <name type="common">Sour dough yeast</name>
    <name type="synonym">Kazachstania humilis</name>
    <dbReference type="NCBI Taxonomy" id="51915"/>
    <lineage>
        <taxon>Eukaryota</taxon>
        <taxon>Fungi</taxon>
        <taxon>Dikarya</taxon>
        <taxon>Ascomycota</taxon>
        <taxon>Saccharomycotina</taxon>
        <taxon>Saccharomycetes</taxon>
        <taxon>Saccharomycetales</taxon>
        <taxon>Saccharomycetaceae</taxon>
        <taxon>Maudiozyma</taxon>
    </lineage>
</organism>
<dbReference type="PANTHER" id="PTHR13200">
    <property type="entry name" value="EEF1A LYSINE METHYLTRANSFERASE 1"/>
    <property type="match status" value="1"/>
</dbReference>
<comment type="subcellular location">
    <subcellularLocation>
        <location evidence="1 5">Cytoplasm</location>
    </subcellularLocation>
</comment>
<dbReference type="EC" id="2.1.1.-" evidence="5"/>
<dbReference type="EMBL" id="BTGD01000016">
    <property type="protein sequence ID" value="GMM57801.1"/>
    <property type="molecule type" value="Genomic_DNA"/>
</dbReference>
<dbReference type="InterPro" id="IPR019369">
    <property type="entry name" value="Efm5/EEF1AKMT1"/>
</dbReference>
<dbReference type="HAMAP" id="MF_03187">
    <property type="entry name" value="Methyltr_EFM5"/>
    <property type="match status" value="1"/>
</dbReference>
<comment type="similarity">
    <text evidence="5">Belongs to the class I-like SAM-binding methyltransferase superfamily. EFM5 family.</text>
</comment>
<evidence type="ECO:0000256" key="4">
    <source>
        <dbReference type="ARBA" id="ARBA00022679"/>
    </source>
</evidence>
<keyword evidence="4 5" id="KW-0808">Transferase</keyword>
<dbReference type="GO" id="GO:0005737">
    <property type="term" value="C:cytoplasm"/>
    <property type="evidence" value="ECO:0007669"/>
    <property type="project" value="UniProtKB-SubCell"/>
</dbReference>
<dbReference type="InterPro" id="IPR041370">
    <property type="entry name" value="Mlase_EEF1AKMT1/ZCCHC4"/>
</dbReference>
<accession>A0AAV5S2Z3</accession>
<evidence type="ECO:0000256" key="3">
    <source>
        <dbReference type="ARBA" id="ARBA00022603"/>
    </source>
</evidence>
<name>A0AAV5S2Z3_MAUHU</name>
<dbReference type="GO" id="GO:0032259">
    <property type="term" value="P:methylation"/>
    <property type="evidence" value="ECO:0007669"/>
    <property type="project" value="UniProtKB-KW"/>
</dbReference>
<dbReference type="PANTHER" id="PTHR13200:SF0">
    <property type="entry name" value="EEF1A LYSINE METHYLTRANSFERASE 1"/>
    <property type="match status" value="1"/>
</dbReference>
<evidence type="ECO:0000256" key="2">
    <source>
        <dbReference type="ARBA" id="ARBA00022490"/>
    </source>
</evidence>
<evidence type="ECO:0000313" key="8">
    <source>
        <dbReference type="Proteomes" id="UP001377567"/>
    </source>
</evidence>
<evidence type="ECO:0000256" key="5">
    <source>
        <dbReference type="HAMAP-Rule" id="MF_03187"/>
    </source>
</evidence>
<reference evidence="7 8" key="1">
    <citation type="journal article" date="2023" name="Elife">
        <title>Identification of key yeast species and microbe-microbe interactions impacting larval growth of Drosophila in the wild.</title>
        <authorList>
            <person name="Mure A."/>
            <person name="Sugiura Y."/>
            <person name="Maeda R."/>
            <person name="Honda K."/>
            <person name="Sakurai N."/>
            <person name="Takahashi Y."/>
            <person name="Watada M."/>
            <person name="Katoh T."/>
            <person name="Gotoh A."/>
            <person name="Gotoh Y."/>
            <person name="Taniguchi I."/>
            <person name="Nakamura K."/>
            <person name="Hayashi T."/>
            <person name="Katayama T."/>
            <person name="Uemura T."/>
            <person name="Hattori Y."/>
        </authorList>
    </citation>
    <scope>NUCLEOTIDE SEQUENCE [LARGE SCALE GENOMIC DNA]</scope>
    <source>
        <strain evidence="7 8">KH-74</strain>
    </source>
</reference>
<keyword evidence="3 5" id="KW-0489">Methyltransferase</keyword>
<keyword evidence="2 5" id="KW-0963">Cytoplasm</keyword>
<comment type="caution">
    <text evidence="7">The sequence shown here is derived from an EMBL/GenBank/DDBJ whole genome shotgun (WGS) entry which is preliminary data.</text>
</comment>
<evidence type="ECO:0000313" key="7">
    <source>
        <dbReference type="EMBL" id="GMM57801.1"/>
    </source>
</evidence>
<feature type="coiled-coil region" evidence="6">
    <location>
        <begin position="24"/>
        <end position="51"/>
    </location>
</feature>
<dbReference type="Proteomes" id="UP001377567">
    <property type="component" value="Unassembled WGS sequence"/>
</dbReference>
<proteinExistence type="inferred from homology"/>